<gene>
    <name evidence="1" type="ORF">B2A_09029</name>
</gene>
<organism evidence="1">
    <name type="scientific">mine drainage metagenome</name>
    <dbReference type="NCBI Taxonomy" id="410659"/>
    <lineage>
        <taxon>unclassified sequences</taxon>
        <taxon>metagenomes</taxon>
        <taxon>ecological metagenomes</taxon>
    </lineage>
</organism>
<comment type="caution">
    <text evidence="1">The sequence shown here is derived from an EMBL/GenBank/DDBJ whole genome shotgun (WGS) entry which is preliminary data.</text>
</comment>
<dbReference type="AlphaFoldDB" id="T0ZD49"/>
<name>T0ZD49_9ZZZZ</name>
<dbReference type="InterPro" id="IPR025737">
    <property type="entry name" value="FApF"/>
</dbReference>
<dbReference type="EMBL" id="AUZZ01006511">
    <property type="protein sequence ID" value="EQD46051.1"/>
    <property type="molecule type" value="Genomic_DNA"/>
</dbReference>
<proteinExistence type="predicted"/>
<protein>
    <submittedName>
        <fullName evidence="1">Uncharacterized protein</fullName>
    </submittedName>
</protein>
<reference evidence="1" key="1">
    <citation type="submission" date="2013-08" db="EMBL/GenBank/DDBJ databases">
        <authorList>
            <person name="Mendez C."/>
            <person name="Richter M."/>
            <person name="Ferrer M."/>
            <person name="Sanchez J."/>
        </authorList>
    </citation>
    <scope>NUCLEOTIDE SEQUENCE</scope>
</reference>
<dbReference type="Pfam" id="PF13557">
    <property type="entry name" value="Phenol_MetA_deg"/>
    <property type="match status" value="1"/>
</dbReference>
<evidence type="ECO:0000313" key="1">
    <source>
        <dbReference type="EMBL" id="EQD46051.1"/>
    </source>
</evidence>
<reference evidence="1" key="2">
    <citation type="journal article" date="2014" name="ISME J.">
        <title>Microbial stratification in low pH oxic and suboxic macroscopic growths along an acid mine drainage.</title>
        <authorList>
            <person name="Mendez-Garcia C."/>
            <person name="Mesa V."/>
            <person name="Sprenger R.R."/>
            <person name="Richter M."/>
            <person name="Diez M.S."/>
            <person name="Solano J."/>
            <person name="Bargiela R."/>
            <person name="Golyshina O.V."/>
            <person name="Manteca A."/>
            <person name="Ramos J.L."/>
            <person name="Gallego J.R."/>
            <person name="Llorente I."/>
            <person name="Martins Dos Santos V.A."/>
            <person name="Jensen O.N."/>
            <person name="Pelaez A.I."/>
            <person name="Sanchez J."/>
            <person name="Ferrer M."/>
        </authorList>
    </citation>
    <scope>NUCLEOTIDE SEQUENCE</scope>
</reference>
<sequence length="277" mass="29513">MALPGPVWAYQDLSSGHNPCRGRYALLAILDRPTVADSSCAVRQGRIVLEAGYAYSSLYPSANGHGQSYPQLELRFGLPHDNEFVFLPAERILARGANGYTASVIGLKHEFDVSSAWQFAAESLVTLPSGDPNQGSAGTGIAVNGIASWSPSSTVGLSLMVGVTSDTEPTNLGGGRYASFNPDGVVTWEFVPDLQLYAEVYGQTHTGVGQGSGYDTDGGIQILVTRDFELDFEAGTRLSGQLGRFFALYRSRIGPQVLAMRAGMTAPEMPKPFHGCV</sequence>
<feature type="non-terminal residue" evidence="1">
    <location>
        <position position="277"/>
    </location>
</feature>
<accession>T0ZD49</accession>